<evidence type="ECO:0000256" key="2">
    <source>
        <dbReference type="SAM" id="MobiDB-lite"/>
    </source>
</evidence>
<feature type="compositionally biased region" description="Basic residues" evidence="2">
    <location>
        <begin position="102"/>
        <end position="111"/>
    </location>
</feature>
<keyword evidence="1" id="KW-0863">Zinc-finger</keyword>
<evidence type="ECO:0000313" key="5">
    <source>
        <dbReference type="RefSeq" id="XP_024936647.1"/>
    </source>
</evidence>
<dbReference type="SUPFAM" id="SSF57756">
    <property type="entry name" value="Retrovirus zinc finger-like domains"/>
    <property type="match status" value="1"/>
</dbReference>
<gene>
    <name evidence="5" type="primary">LOC112493777</name>
</gene>
<dbReference type="Proteomes" id="UP000694920">
    <property type="component" value="Unplaced"/>
</dbReference>
<dbReference type="GeneID" id="112493777"/>
<evidence type="ECO:0000313" key="4">
    <source>
        <dbReference type="Proteomes" id="UP000694920"/>
    </source>
</evidence>
<dbReference type="InterPro" id="IPR001878">
    <property type="entry name" value="Znf_CCHC"/>
</dbReference>
<keyword evidence="1" id="KW-0479">Metal-binding</keyword>
<dbReference type="Gene3D" id="4.10.60.10">
    <property type="entry name" value="Zinc finger, CCHC-type"/>
    <property type="match status" value="1"/>
</dbReference>
<feature type="domain" description="CCHC-type" evidence="3">
    <location>
        <begin position="141"/>
        <end position="156"/>
    </location>
</feature>
<dbReference type="RefSeq" id="XP_024936647.1">
    <property type="nucleotide sequence ID" value="XM_025080879.1"/>
</dbReference>
<name>A0AAJ7R9U7_CEPCN</name>
<dbReference type="PROSITE" id="PS50158">
    <property type="entry name" value="ZF_CCHC"/>
    <property type="match status" value="1"/>
</dbReference>
<sequence>MRTLTSVAKCVERTFSLSRQYRAPPSPDQSLLPALAYRDTSSRRRGNTAALDLTSSRINLVSDEESNASRNATKQTNADTPRNNVSSTDRVKRKATTTPRDNRRRSGKNVRRSAASEQAMATVEADANRDNAGESNFKLACWNCGKTGHRYNACKEPRKRFCYRCGKDGVTYHTCPRCSGNM</sequence>
<evidence type="ECO:0000256" key="1">
    <source>
        <dbReference type="PROSITE-ProRule" id="PRU00047"/>
    </source>
</evidence>
<keyword evidence="1" id="KW-0862">Zinc</keyword>
<dbReference type="GO" id="GO:0003676">
    <property type="term" value="F:nucleic acid binding"/>
    <property type="evidence" value="ECO:0007669"/>
    <property type="project" value="InterPro"/>
</dbReference>
<reference evidence="5" key="1">
    <citation type="submission" date="2025-08" db="UniProtKB">
        <authorList>
            <consortium name="RefSeq"/>
        </authorList>
    </citation>
    <scope>IDENTIFICATION</scope>
</reference>
<dbReference type="GO" id="GO:0008270">
    <property type="term" value="F:zinc ion binding"/>
    <property type="evidence" value="ECO:0007669"/>
    <property type="project" value="UniProtKB-KW"/>
</dbReference>
<dbReference type="Pfam" id="PF00098">
    <property type="entry name" value="zf-CCHC"/>
    <property type="match status" value="1"/>
</dbReference>
<keyword evidence="4" id="KW-1185">Reference proteome</keyword>
<dbReference type="AlphaFoldDB" id="A0AAJ7R9U7"/>
<accession>A0AAJ7R9U7</accession>
<dbReference type="KEGG" id="ccin:112493777"/>
<organism evidence="4 5">
    <name type="scientific">Cephus cinctus</name>
    <name type="common">Wheat stem sawfly</name>
    <dbReference type="NCBI Taxonomy" id="211228"/>
    <lineage>
        <taxon>Eukaryota</taxon>
        <taxon>Metazoa</taxon>
        <taxon>Ecdysozoa</taxon>
        <taxon>Arthropoda</taxon>
        <taxon>Hexapoda</taxon>
        <taxon>Insecta</taxon>
        <taxon>Pterygota</taxon>
        <taxon>Neoptera</taxon>
        <taxon>Endopterygota</taxon>
        <taxon>Hymenoptera</taxon>
        <taxon>Cephoidea</taxon>
        <taxon>Cephidae</taxon>
        <taxon>Cephus</taxon>
    </lineage>
</organism>
<dbReference type="InterPro" id="IPR036875">
    <property type="entry name" value="Znf_CCHC_sf"/>
</dbReference>
<protein>
    <submittedName>
        <fullName evidence="5">Uncharacterized protein LOC112493777</fullName>
    </submittedName>
</protein>
<feature type="compositionally biased region" description="Polar residues" evidence="2">
    <location>
        <begin position="68"/>
        <end position="88"/>
    </location>
</feature>
<proteinExistence type="predicted"/>
<evidence type="ECO:0000259" key="3">
    <source>
        <dbReference type="PROSITE" id="PS50158"/>
    </source>
</evidence>
<feature type="region of interest" description="Disordered" evidence="2">
    <location>
        <begin position="62"/>
        <end position="122"/>
    </location>
</feature>